<evidence type="ECO:0000313" key="3">
    <source>
        <dbReference type="Proteomes" id="UP000502005"/>
    </source>
</evidence>
<geneLocation type="plasmid" evidence="3">
    <name>pne1b</name>
</geneLocation>
<dbReference type="PROSITE" id="PS50943">
    <property type="entry name" value="HTH_CROC1"/>
    <property type="match status" value="1"/>
</dbReference>
<dbReference type="SMART" id="SM00530">
    <property type="entry name" value="HTH_XRE"/>
    <property type="match status" value="1"/>
</dbReference>
<reference evidence="2 3" key="1">
    <citation type="submission" date="2017-11" db="EMBL/GenBank/DDBJ databases">
        <title>Genome sequence of Pantoea cypripedii NE1.</title>
        <authorList>
            <person name="Nascimento F.X."/>
        </authorList>
    </citation>
    <scope>NUCLEOTIDE SEQUENCE [LARGE SCALE GENOMIC DNA]</scope>
    <source>
        <strain evidence="2 3">NE1</strain>
        <plasmid evidence="3">pne1b</plasmid>
    </source>
</reference>
<dbReference type="GO" id="GO:0003677">
    <property type="term" value="F:DNA binding"/>
    <property type="evidence" value="ECO:0007669"/>
    <property type="project" value="InterPro"/>
</dbReference>
<proteinExistence type="predicted"/>
<dbReference type="Gene3D" id="1.10.260.40">
    <property type="entry name" value="lambda repressor-like DNA-binding domains"/>
    <property type="match status" value="1"/>
</dbReference>
<name>A0A6B9GGV3_PANCY</name>
<evidence type="ECO:0000259" key="1">
    <source>
        <dbReference type="PROSITE" id="PS50943"/>
    </source>
</evidence>
<protein>
    <submittedName>
        <fullName evidence="2">Transcriptional regulator</fullName>
    </submittedName>
</protein>
<evidence type="ECO:0000313" key="2">
    <source>
        <dbReference type="EMBL" id="QGY33179.1"/>
    </source>
</evidence>
<accession>A0A6B9GGV3</accession>
<dbReference type="AlphaFoldDB" id="A0A6B9GGV3"/>
<dbReference type="Proteomes" id="UP000502005">
    <property type="component" value="Plasmid pNE1B"/>
</dbReference>
<keyword evidence="2" id="KW-0614">Plasmid</keyword>
<sequence>MKTQSSHNDIFSRRLKDARLRRGLSQKSLGITAGIDEFVASTRINRYENGVHEANLTIASRLAEVLNVPLAYFYAADDNMAKMILLFSELSHKKQDVLLKSLEND</sequence>
<dbReference type="EMBL" id="CP024770">
    <property type="protein sequence ID" value="QGY33179.1"/>
    <property type="molecule type" value="Genomic_DNA"/>
</dbReference>
<organism evidence="2 3">
    <name type="scientific">Pantoea cypripedii</name>
    <name type="common">Pectobacterium cypripedii</name>
    <name type="synonym">Erwinia cypripedii</name>
    <dbReference type="NCBI Taxonomy" id="55209"/>
    <lineage>
        <taxon>Bacteria</taxon>
        <taxon>Pseudomonadati</taxon>
        <taxon>Pseudomonadota</taxon>
        <taxon>Gammaproteobacteria</taxon>
        <taxon>Enterobacterales</taxon>
        <taxon>Erwiniaceae</taxon>
        <taxon>Pantoea</taxon>
    </lineage>
</organism>
<dbReference type="InterPro" id="IPR001387">
    <property type="entry name" value="Cro/C1-type_HTH"/>
</dbReference>
<dbReference type="Pfam" id="PF01381">
    <property type="entry name" value="HTH_3"/>
    <property type="match status" value="1"/>
</dbReference>
<dbReference type="RefSeq" id="WP_208719355.1">
    <property type="nucleotide sequence ID" value="NZ_CP024770.1"/>
</dbReference>
<dbReference type="InterPro" id="IPR010982">
    <property type="entry name" value="Lambda_DNA-bd_dom_sf"/>
</dbReference>
<dbReference type="CDD" id="cd00093">
    <property type="entry name" value="HTH_XRE"/>
    <property type="match status" value="1"/>
</dbReference>
<gene>
    <name evidence="2" type="ORF">CUN67_30175</name>
</gene>
<feature type="domain" description="HTH cro/C1-type" evidence="1">
    <location>
        <begin position="15"/>
        <end position="73"/>
    </location>
</feature>
<dbReference type="SUPFAM" id="SSF47413">
    <property type="entry name" value="lambda repressor-like DNA-binding domains"/>
    <property type="match status" value="1"/>
</dbReference>